<gene>
    <name evidence="4" type="ORF">GCM10009823_01980</name>
</gene>
<comment type="caution">
    <text evidence="4">The sequence shown here is derived from an EMBL/GenBank/DDBJ whole genome shotgun (WGS) entry which is preliminary data.</text>
</comment>
<dbReference type="InterPro" id="IPR029063">
    <property type="entry name" value="SAM-dependent_MTases_sf"/>
</dbReference>
<dbReference type="RefSeq" id="WP_344334460.1">
    <property type="nucleotide sequence ID" value="NZ_BAAAPZ010000002.1"/>
</dbReference>
<keyword evidence="5" id="KW-1185">Reference proteome</keyword>
<keyword evidence="2" id="KW-0808">Transferase</keyword>
<dbReference type="InterPro" id="IPR050362">
    <property type="entry name" value="Cation-dep_OMT"/>
</dbReference>
<evidence type="ECO:0000256" key="1">
    <source>
        <dbReference type="ARBA" id="ARBA00022603"/>
    </source>
</evidence>
<dbReference type="EMBL" id="BAAAPZ010000002">
    <property type="protein sequence ID" value="GAA2087546.1"/>
    <property type="molecule type" value="Genomic_DNA"/>
</dbReference>
<evidence type="ECO:0000313" key="5">
    <source>
        <dbReference type="Proteomes" id="UP001500984"/>
    </source>
</evidence>
<dbReference type="PROSITE" id="PS51682">
    <property type="entry name" value="SAM_OMT_I"/>
    <property type="match status" value="1"/>
</dbReference>
<dbReference type="PANTHER" id="PTHR10509">
    <property type="entry name" value="O-METHYLTRANSFERASE-RELATED"/>
    <property type="match status" value="1"/>
</dbReference>
<protein>
    <submittedName>
        <fullName evidence="4">O-methyltransferase</fullName>
    </submittedName>
</protein>
<keyword evidence="3" id="KW-0949">S-adenosyl-L-methionine</keyword>
<accession>A0ABP5HUX8</accession>
<name>A0ABP5HUX8_9MICO</name>
<reference evidence="5" key="1">
    <citation type="journal article" date="2019" name="Int. J. Syst. Evol. Microbiol.">
        <title>The Global Catalogue of Microorganisms (GCM) 10K type strain sequencing project: providing services to taxonomists for standard genome sequencing and annotation.</title>
        <authorList>
            <consortium name="The Broad Institute Genomics Platform"/>
            <consortium name="The Broad Institute Genome Sequencing Center for Infectious Disease"/>
            <person name="Wu L."/>
            <person name="Ma J."/>
        </authorList>
    </citation>
    <scope>NUCLEOTIDE SEQUENCE [LARGE SCALE GENOMIC DNA]</scope>
    <source>
        <strain evidence="5">JCM 15900</strain>
    </source>
</reference>
<dbReference type="InterPro" id="IPR002935">
    <property type="entry name" value="SAM_O-MeTrfase"/>
</dbReference>
<dbReference type="Proteomes" id="UP001500984">
    <property type="component" value="Unassembled WGS sequence"/>
</dbReference>
<evidence type="ECO:0000313" key="4">
    <source>
        <dbReference type="EMBL" id="GAA2087546.1"/>
    </source>
</evidence>
<evidence type="ECO:0000256" key="2">
    <source>
        <dbReference type="ARBA" id="ARBA00022679"/>
    </source>
</evidence>
<dbReference type="Pfam" id="PF01596">
    <property type="entry name" value="Methyltransf_3"/>
    <property type="match status" value="1"/>
</dbReference>
<organism evidence="4 5">
    <name type="scientific">Brevibacterium salitolerans</name>
    <dbReference type="NCBI Taxonomy" id="1403566"/>
    <lineage>
        <taxon>Bacteria</taxon>
        <taxon>Bacillati</taxon>
        <taxon>Actinomycetota</taxon>
        <taxon>Actinomycetes</taxon>
        <taxon>Micrococcales</taxon>
        <taxon>Brevibacteriaceae</taxon>
        <taxon>Brevibacterium</taxon>
    </lineage>
</organism>
<sequence>MTEETRRTRQVEARPEDVQLTREEAEASWDAVDAYLADALVDEDAALAAARLSSSATTMPHAAVSAAQGAFLALLARLTGARRVLEFGTLAGYSALWFARAVGPAGRVVSLELEEQNARVARENVARAQVSERVEVRVGPAVESAERLIAEDVPPFDLVFIDADKPSNPQYLDAALRLTRRGALIVIDNVVRSGAVLDSASDDPRVRGVRAVVDAVAAHPALEATALQTVGVKGWDGLLLALRR</sequence>
<dbReference type="Gene3D" id="3.40.50.150">
    <property type="entry name" value="Vaccinia Virus protein VP39"/>
    <property type="match status" value="1"/>
</dbReference>
<evidence type="ECO:0000256" key="3">
    <source>
        <dbReference type="ARBA" id="ARBA00022691"/>
    </source>
</evidence>
<keyword evidence="1" id="KW-0489">Methyltransferase</keyword>
<proteinExistence type="predicted"/>
<dbReference type="SUPFAM" id="SSF53335">
    <property type="entry name" value="S-adenosyl-L-methionine-dependent methyltransferases"/>
    <property type="match status" value="1"/>
</dbReference>
<dbReference type="PANTHER" id="PTHR10509:SF14">
    <property type="entry name" value="CAFFEOYL-COA O-METHYLTRANSFERASE 3-RELATED"/>
    <property type="match status" value="1"/>
</dbReference>